<organism evidence="1 2">
    <name type="scientific">Elysia crispata</name>
    <name type="common">lettuce slug</name>
    <dbReference type="NCBI Taxonomy" id="231223"/>
    <lineage>
        <taxon>Eukaryota</taxon>
        <taxon>Metazoa</taxon>
        <taxon>Spiralia</taxon>
        <taxon>Lophotrochozoa</taxon>
        <taxon>Mollusca</taxon>
        <taxon>Gastropoda</taxon>
        <taxon>Heterobranchia</taxon>
        <taxon>Euthyneura</taxon>
        <taxon>Panpulmonata</taxon>
        <taxon>Sacoglossa</taxon>
        <taxon>Placobranchoidea</taxon>
        <taxon>Plakobranchidae</taxon>
        <taxon>Elysia</taxon>
    </lineage>
</organism>
<comment type="caution">
    <text evidence="1">The sequence shown here is derived from an EMBL/GenBank/DDBJ whole genome shotgun (WGS) entry which is preliminary data.</text>
</comment>
<keyword evidence="2" id="KW-1185">Reference proteome</keyword>
<accession>A0AAE0XVZ5</accession>
<proteinExistence type="predicted"/>
<evidence type="ECO:0000313" key="2">
    <source>
        <dbReference type="Proteomes" id="UP001283361"/>
    </source>
</evidence>
<protein>
    <submittedName>
        <fullName evidence="1">Uncharacterized protein</fullName>
    </submittedName>
</protein>
<gene>
    <name evidence="1" type="ORF">RRG08_040057</name>
</gene>
<reference evidence="1" key="1">
    <citation type="journal article" date="2023" name="G3 (Bethesda)">
        <title>A reference genome for the long-term kleptoplast-retaining sea slug Elysia crispata morphotype clarki.</title>
        <authorList>
            <person name="Eastman K.E."/>
            <person name="Pendleton A.L."/>
            <person name="Shaikh M.A."/>
            <person name="Suttiyut T."/>
            <person name="Ogas R."/>
            <person name="Tomko P."/>
            <person name="Gavelis G."/>
            <person name="Widhalm J.R."/>
            <person name="Wisecaver J.H."/>
        </authorList>
    </citation>
    <scope>NUCLEOTIDE SEQUENCE</scope>
    <source>
        <strain evidence="1">ECLA1</strain>
    </source>
</reference>
<dbReference type="Proteomes" id="UP001283361">
    <property type="component" value="Unassembled WGS sequence"/>
</dbReference>
<name>A0AAE0XVZ5_9GAST</name>
<sequence length="86" mass="10048">MIFSASSIDSHNLILEPISSDLSSLAAPVTEWDDFLTEIHKNRPKRDRITRKHPSTRPEYWPESLLLNLAKTRFDKLTDRKHKSTF</sequence>
<evidence type="ECO:0000313" key="1">
    <source>
        <dbReference type="EMBL" id="KAK3719754.1"/>
    </source>
</evidence>
<dbReference type="EMBL" id="JAWDGP010007412">
    <property type="protein sequence ID" value="KAK3719754.1"/>
    <property type="molecule type" value="Genomic_DNA"/>
</dbReference>
<dbReference type="AlphaFoldDB" id="A0AAE0XVZ5"/>